<feature type="compositionally biased region" description="Gly residues" evidence="1">
    <location>
        <begin position="158"/>
        <end position="180"/>
    </location>
</feature>
<dbReference type="OrthoDB" id="5353914at2759"/>
<accession>K1WTE4</accession>
<proteinExistence type="predicted"/>
<evidence type="ECO:0000313" key="3">
    <source>
        <dbReference type="EMBL" id="EKD16336.1"/>
    </source>
</evidence>
<dbReference type="Proteomes" id="UP000006753">
    <property type="component" value="Unassembled WGS sequence"/>
</dbReference>
<evidence type="ECO:0000259" key="2">
    <source>
        <dbReference type="Pfam" id="PF22980"/>
    </source>
</evidence>
<evidence type="ECO:0000313" key="4">
    <source>
        <dbReference type="Proteomes" id="UP000006753"/>
    </source>
</evidence>
<dbReference type="KEGG" id="mbe:MBM_05630"/>
<reference evidence="3 4" key="1">
    <citation type="journal article" date="2012" name="BMC Genomics">
        <title>Sequencing the genome of Marssonina brunnea reveals fungus-poplar co-evolution.</title>
        <authorList>
            <person name="Zhu S."/>
            <person name="Cao Y.-Z."/>
            <person name="Jiang C."/>
            <person name="Tan B.-Y."/>
            <person name="Wang Z."/>
            <person name="Feng S."/>
            <person name="Zhang L."/>
            <person name="Su X.-H."/>
            <person name="Brejova B."/>
            <person name="Vinar T."/>
            <person name="Xu M."/>
            <person name="Wang M.-X."/>
            <person name="Zhang S.-G."/>
            <person name="Huang M.-R."/>
            <person name="Wu R."/>
            <person name="Zhou Y."/>
        </authorList>
    </citation>
    <scope>NUCLEOTIDE SEQUENCE [LARGE SCALE GENOMIC DNA]</scope>
    <source>
        <strain evidence="3 4">MB_m1</strain>
    </source>
</reference>
<dbReference type="Pfam" id="PF22980">
    <property type="entry name" value="Myb_DNA-bind_8"/>
    <property type="match status" value="1"/>
</dbReference>
<feature type="compositionally biased region" description="Basic and acidic residues" evidence="1">
    <location>
        <begin position="431"/>
        <end position="446"/>
    </location>
</feature>
<gene>
    <name evidence="3" type="ORF">MBM_05630</name>
</gene>
<dbReference type="eggNOG" id="ENOG502SFTJ">
    <property type="taxonomic scope" value="Eukaryota"/>
</dbReference>
<dbReference type="InParanoid" id="K1WTE4"/>
<dbReference type="AlphaFoldDB" id="K1WTE4"/>
<feature type="compositionally biased region" description="Low complexity" evidence="1">
    <location>
        <begin position="74"/>
        <end position="85"/>
    </location>
</feature>
<dbReference type="EMBL" id="JH921439">
    <property type="protein sequence ID" value="EKD16336.1"/>
    <property type="molecule type" value="Genomic_DNA"/>
</dbReference>
<feature type="domain" description="Myb-like DNA-binding" evidence="2">
    <location>
        <begin position="7"/>
        <end position="54"/>
    </location>
</feature>
<organism evidence="3 4">
    <name type="scientific">Marssonina brunnea f. sp. multigermtubi (strain MB_m1)</name>
    <name type="common">Marssonina leaf spot fungus</name>
    <dbReference type="NCBI Taxonomy" id="1072389"/>
    <lineage>
        <taxon>Eukaryota</taxon>
        <taxon>Fungi</taxon>
        <taxon>Dikarya</taxon>
        <taxon>Ascomycota</taxon>
        <taxon>Pezizomycotina</taxon>
        <taxon>Leotiomycetes</taxon>
        <taxon>Helotiales</taxon>
        <taxon>Drepanopezizaceae</taxon>
        <taxon>Drepanopeziza</taxon>
    </lineage>
</organism>
<sequence>MAPASNEEQFKFLISCIRYSNNGKVDFGQVAKECKIVSKGAAAKRYERMMRSHGIAPNAATIKPAPRNLKSERQQSLPSSSSPSAAKKRKTEGYLDENTTADDDEGFGMVKPEPAVMIKEQFVVKEEETHRQQPGQLSLGDAANLMQYYDTPTRYSGGDSGGGDGSGSVSGHGNGHGLGMDDGYTGEYTASPSYGMSSSPYGLASHTHSHSQPPPQAYDFASRSPYGSPEMGAGMGGMHLGEPQKAPYQSLMQYSSEDQGGGGAGGGGGGRRQGAPIHGSYLNWKLGFGVHENSSISGSKLSGQQHVIADFIGSFYLAEKHEDRVNIPKALPTPIPTPTPVLVSLAILWHIALRLRAPYCVRLLAEFQMPNLPPHPPYSETYVLPKTKYGIPVTADQFTNNDFDHRDLDPDGTQGEWWKKVWQDEKDKQRALAQRGDAHQEDHSVDKYQQYRPTNEEQRKDFEAWSAEAEERDKKKGIVKRPEDAVVVARESKVNTGVTLQEFLTQDQTGLQGPSAAAGDGSRVEKKKRFTLERWLKKLR</sequence>
<protein>
    <recommendedName>
        <fullName evidence="2">Myb-like DNA-binding domain-containing protein</fullName>
    </recommendedName>
</protein>
<evidence type="ECO:0000256" key="1">
    <source>
        <dbReference type="SAM" id="MobiDB-lite"/>
    </source>
</evidence>
<feature type="region of interest" description="Disordered" evidence="1">
    <location>
        <begin position="431"/>
        <end position="462"/>
    </location>
</feature>
<dbReference type="HOGENOM" id="CLU_504404_0_0_1"/>
<feature type="region of interest" description="Disordered" evidence="1">
    <location>
        <begin position="52"/>
        <end position="109"/>
    </location>
</feature>
<keyword evidence="4" id="KW-1185">Reference proteome</keyword>
<dbReference type="InterPro" id="IPR054505">
    <property type="entry name" value="Myb_DNA-bind_8"/>
</dbReference>
<name>K1WTE4_MARBU</name>
<feature type="region of interest" description="Disordered" evidence="1">
    <location>
        <begin position="150"/>
        <end position="184"/>
    </location>
</feature>
<feature type="region of interest" description="Disordered" evidence="1">
    <location>
        <begin position="201"/>
        <end position="243"/>
    </location>
</feature>